<dbReference type="PANTHER" id="PTHR47990">
    <property type="entry name" value="2-OXOGLUTARATE (2OG) AND FE(II)-DEPENDENT OXYGENASE SUPERFAMILY PROTEIN-RELATED"/>
    <property type="match status" value="1"/>
</dbReference>
<dbReference type="InterPro" id="IPR050231">
    <property type="entry name" value="Iron_ascorbate_oxido_reductase"/>
</dbReference>
<comment type="caution">
    <text evidence="2">The sequence shown here is derived from an EMBL/GenBank/DDBJ whole genome shotgun (WGS) entry which is preliminary data.</text>
</comment>
<dbReference type="AlphaFoldDB" id="A0A835HP59"/>
<dbReference type="Gene3D" id="2.60.120.330">
    <property type="entry name" value="B-lactam Antibiotic, Isopenicillin N Synthase, Chain"/>
    <property type="match status" value="1"/>
</dbReference>
<evidence type="ECO:0000313" key="2">
    <source>
        <dbReference type="EMBL" id="KAF9601984.1"/>
    </source>
</evidence>
<evidence type="ECO:0000313" key="3">
    <source>
        <dbReference type="Proteomes" id="UP000631114"/>
    </source>
</evidence>
<dbReference type="InterPro" id="IPR027443">
    <property type="entry name" value="IPNS-like_sf"/>
</dbReference>
<accession>A0A835HP59</accession>
<proteinExistence type="predicted"/>
<protein>
    <recommendedName>
        <fullName evidence="1">Isopenicillin N synthase-like Fe(2+) 2OG dioxygenase domain-containing protein</fullName>
    </recommendedName>
</protein>
<name>A0A835HP59_9MAGN</name>
<dbReference type="InterPro" id="IPR044861">
    <property type="entry name" value="IPNS-like_FE2OG_OXY"/>
</dbReference>
<dbReference type="SUPFAM" id="SSF51197">
    <property type="entry name" value="Clavaminate synthase-like"/>
    <property type="match status" value="1"/>
</dbReference>
<evidence type="ECO:0000259" key="1">
    <source>
        <dbReference type="Pfam" id="PF03171"/>
    </source>
</evidence>
<reference evidence="2 3" key="1">
    <citation type="submission" date="2020-10" db="EMBL/GenBank/DDBJ databases">
        <title>The Coptis chinensis genome and diversification of protoberbering-type alkaloids.</title>
        <authorList>
            <person name="Wang B."/>
            <person name="Shu S."/>
            <person name="Song C."/>
            <person name="Liu Y."/>
        </authorList>
    </citation>
    <scope>NUCLEOTIDE SEQUENCE [LARGE SCALE GENOMIC DNA]</scope>
    <source>
        <strain evidence="2">HL-2020</strain>
        <tissue evidence="2">Leaf</tissue>
    </source>
</reference>
<dbReference type="Proteomes" id="UP000631114">
    <property type="component" value="Unassembled WGS sequence"/>
</dbReference>
<dbReference type="OrthoDB" id="288590at2759"/>
<organism evidence="2 3">
    <name type="scientific">Coptis chinensis</name>
    <dbReference type="NCBI Taxonomy" id="261450"/>
    <lineage>
        <taxon>Eukaryota</taxon>
        <taxon>Viridiplantae</taxon>
        <taxon>Streptophyta</taxon>
        <taxon>Embryophyta</taxon>
        <taxon>Tracheophyta</taxon>
        <taxon>Spermatophyta</taxon>
        <taxon>Magnoliopsida</taxon>
        <taxon>Ranunculales</taxon>
        <taxon>Ranunculaceae</taxon>
        <taxon>Coptidoideae</taxon>
        <taxon>Coptis</taxon>
    </lineage>
</organism>
<dbReference type="Pfam" id="PF03171">
    <property type="entry name" value="2OG-FeII_Oxy"/>
    <property type="match status" value="1"/>
</dbReference>
<feature type="domain" description="Isopenicillin N synthase-like Fe(2+) 2OG dioxygenase" evidence="1">
    <location>
        <begin position="52"/>
        <end position="111"/>
    </location>
</feature>
<sequence length="146" mass="16803">MMIRNSPNKAIHSYAKQVVELDQMLRRMVFESLGVEKYYDGHIESGNYRFRVQKYFVPGHPNETKVGVKAHTDINLMTMMSHNQVQGLEVKTKDDHWIQVKLSPNSFIVKTMLLWEDLTGLAAATVGLTMEAAQHLETYVLFFKSL</sequence>
<keyword evidence="3" id="KW-1185">Reference proteome</keyword>
<dbReference type="EMBL" id="JADFTS010000006">
    <property type="protein sequence ID" value="KAF9601984.1"/>
    <property type="molecule type" value="Genomic_DNA"/>
</dbReference>
<gene>
    <name evidence="2" type="ORF">IFM89_024530</name>
</gene>